<dbReference type="Gene3D" id="3.40.50.720">
    <property type="entry name" value="NAD(P)-binding Rossmann-like Domain"/>
    <property type="match status" value="1"/>
</dbReference>
<comment type="similarity">
    <text evidence="1 4">Belongs to the short-chain dehydrogenases/reductases (SDR) family.</text>
</comment>
<keyword evidence="6" id="KW-1185">Reference proteome</keyword>
<dbReference type="InterPro" id="IPR051911">
    <property type="entry name" value="SDR_oxidoreductase"/>
</dbReference>
<dbReference type="Proteomes" id="UP001498398">
    <property type="component" value="Unassembled WGS sequence"/>
</dbReference>
<comment type="caution">
    <text evidence="5">The sequence shown here is derived from an EMBL/GenBank/DDBJ whole genome shotgun (WGS) entry which is preliminary data.</text>
</comment>
<evidence type="ECO:0000313" key="6">
    <source>
        <dbReference type="Proteomes" id="UP001498398"/>
    </source>
</evidence>
<protein>
    <submittedName>
        <fullName evidence="5">Uncharacterized protein</fullName>
    </submittedName>
</protein>
<dbReference type="Pfam" id="PF00106">
    <property type="entry name" value="adh_short"/>
    <property type="match status" value="1"/>
</dbReference>
<dbReference type="PROSITE" id="PS00061">
    <property type="entry name" value="ADH_SHORT"/>
    <property type="match status" value="1"/>
</dbReference>
<dbReference type="InterPro" id="IPR036291">
    <property type="entry name" value="NAD(P)-bd_dom_sf"/>
</dbReference>
<gene>
    <name evidence="5" type="ORF">VKT23_013340</name>
</gene>
<sequence>MSPQLVWIITGTSSGFGRELALVALARGDRVIATARQRSLHKIEDLKTKGAETLELEVTAPLDVLKETAKKAVGIYGKVDVVVNNAGYVLSGPIEEKTPEESFQQFNTNVFGGLNVARAFLPYMRERKTGTIVWLGSLSGWAISPLAALYSATKAAVRQISESLHEEVASFGLRSVCIDPGMFRTAFLSDGNRSKFEVRIKDYEETTRKQEEWLASSNYKQLGDPVKCVQIIADIVRGEGIAKDKPFPTNLQLGSDCYKVAKDTAERTLRNLQDWEEVILSTDHKN</sequence>
<evidence type="ECO:0000256" key="2">
    <source>
        <dbReference type="ARBA" id="ARBA00022857"/>
    </source>
</evidence>
<dbReference type="PRINTS" id="PR00080">
    <property type="entry name" value="SDRFAMILY"/>
</dbReference>
<dbReference type="InterPro" id="IPR020904">
    <property type="entry name" value="Sc_DH/Rdtase_CS"/>
</dbReference>
<dbReference type="EMBL" id="JBANRG010000036">
    <property type="protein sequence ID" value="KAK7449194.1"/>
    <property type="molecule type" value="Genomic_DNA"/>
</dbReference>
<accession>A0ABR1J5S9</accession>
<proteinExistence type="inferred from homology"/>
<dbReference type="InterPro" id="IPR002347">
    <property type="entry name" value="SDR_fam"/>
</dbReference>
<dbReference type="PRINTS" id="PR00081">
    <property type="entry name" value="GDHRDH"/>
</dbReference>
<evidence type="ECO:0000313" key="5">
    <source>
        <dbReference type="EMBL" id="KAK7449194.1"/>
    </source>
</evidence>
<organism evidence="5 6">
    <name type="scientific">Marasmiellus scandens</name>
    <dbReference type="NCBI Taxonomy" id="2682957"/>
    <lineage>
        <taxon>Eukaryota</taxon>
        <taxon>Fungi</taxon>
        <taxon>Dikarya</taxon>
        <taxon>Basidiomycota</taxon>
        <taxon>Agaricomycotina</taxon>
        <taxon>Agaricomycetes</taxon>
        <taxon>Agaricomycetidae</taxon>
        <taxon>Agaricales</taxon>
        <taxon>Marasmiineae</taxon>
        <taxon>Omphalotaceae</taxon>
        <taxon>Marasmiellus</taxon>
    </lineage>
</organism>
<dbReference type="CDD" id="cd05374">
    <property type="entry name" value="17beta-HSD-like_SDR_c"/>
    <property type="match status" value="1"/>
</dbReference>
<evidence type="ECO:0000256" key="4">
    <source>
        <dbReference type="RuleBase" id="RU000363"/>
    </source>
</evidence>
<dbReference type="PANTHER" id="PTHR43976">
    <property type="entry name" value="SHORT CHAIN DEHYDROGENASE"/>
    <property type="match status" value="1"/>
</dbReference>
<dbReference type="SUPFAM" id="SSF51735">
    <property type="entry name" value="NAD(P)-binding Rossmann-fold domains"/>
    <property type="match status" value="1"/>
</dbReference>
<keyword evidence="2" id="KW-0521">NADP</keyword>
<keyword evidence="3" id="KW-0560">Oxidoreductase</keyword>
<evidence type="ECO:0000256" key="1">
    <source>
        <dbReference type="ARBA" id="ARBA00006484"/>
    </source>
</evidence>
<name>A0ABR1J5S9_9AGAR</name>
<dbReference type="PANTHER" id="PTHR43976:SF16">
    <property type="entry name" value="SHORT-CHAIN DEHYDROGENASE_REDUCTASE FAMILY PROTEIN"/>
    <property type="match status" value="1"/>
</dbReference>
<evidence type="ECO:0000256" key="3">
    <source>
        <dbReference type="ARBA" id="ARBA00023002"/>
    </source>
</evidence>
<reference evidence="5 6" key="1">
    <citation type="submission" date="2024-01" db="EMBL/GenBank/DDBJ databases">
        <title>A draft genome for the cacao thread blight pathogen Marasmiellus scandens.</title>
        <authorList>
            <person name="Baruah I.K."/>
            <person name="Leung J."/>
            <person name="Bukari Y."/>
            <person name="Amoako-Attah I."/>
            <person name="Meinhardt L.W."/>
            <person name="Bailey B.A."/>
            <person name="Cohen S.P."/>
        </authorList>
    </citation>
    <scope>NUCLEOTIDE SEQUENCE [LARGE SCALE GENOMIC DNA]</scope>
    <source>
        <strain evidence="5 6">GH-19</strain>
    </source>
</reference>